<proteinExistence type="predicted"/>
<gene>
    <name evidence="2" type="ORF">NDU88_006467</name>
</gene>
<evidence type="ECO:0000313" key="2">
    <source>
        <dbReference type="EMBL" id="KAJ1166057.1"/>
    </source>
</evidence>
<feature type="compositionally biased region" description="Polar residues" evidence="1">
    <location>
        <begin position="107"/>
        <end position="116"/>
    </location>
</feature>
<accession>A0AAV7SPM2</accession>
<protein>
    <submittedName>
        <fullName evidence="2">Uncharacterized protein</fullName>
    </submittedName>
</protein>
<evidence type="ECO:0000256" key="1">
    <source>
        <dbReference type="SAM" id="MobiDB-lite"/>
    </source>
</evidence>
<organism evidence="2 3">
    <name type="scientific">Pleurodeles waltl</name>
    <name type="common">Iberian ribbed newt</name>
    <dbReference type="NCBI Taxonomy" id="8319"/>
    <lineage>
        <taxon>Eukaryota</taxon>
        <taxon>Metazoa</taxon>
        <taxon>Chordata</taxon>
        <taxon>Craniata</taxon>
        <taxon>Vertebrata</taxon>
        <taxon>Euteleostomi</taxon>
        <taxon>Amphibia</taxon>
        <taxon>Batrachia</taxon>
        <taxon>Caudata</taxon>
        <taxon>Salamandroidea</taxon>
        <taxon>Salamandridae</taxon>
        <taxon>Pleurodelinae</taxon>
        <taxon>Pleurodeles</taxon>
    </lineage>
</organism>
<comment type="caution">
    <text evidence="2">The sequence shown here is derived from an EMBL/GenBank/DDBJ whole genome shotgun (WGS) entry which is preliminary data.</text>
</comment>
<reference evidence="2" key="1">
    <citation type="journal article" date="2022" name="bioRxiv">
        <title>Sequencing and chromosome-scale assembly of the giantPleurodeles waltlgenome.</title>
        <authorList>
            <person name="Brown T."/>
            <person name="Elewa A."/>
            <person name="Iarovenko S."/>
            <person name="Subramanian E."/>
            <person name="Araus A.J."/>
            <person name="Petzold A."/>
            <person name="Susuki M."/>
            <person name="Suzuki K.-i.T."/>
            <person name="Hayashi T."/>
            <person name="Toyoda A."/>
            <person name="Oliveira C."/>
            <person name="Osipova E."/>
            <person name="Leigh N.D."/>
            <person name="Simon A."/>
            <person name="Yun M.H."/>
        </authorList>
    </citation>
    <scope>NUCLEOTIDE SEQUENCE</scope>
    <source>
        <strain evidence="2">20211129_DDA</strain>
        <tissue evidence="2">Liver</tissue>
    </source>
</reference>
<keyword evidence="3" id="KW-1185">Reference proteome</keyword>
<dbReference type="AlphaFoldDB" id="A0AAV7SPM2"/>
<dbReference type="EMBL" id="JANPWB010000008">
    <property type="protein sequence ID" value="KAJ1166057.1"/>
    <property type="molecule type" value="Genomic_DNA"/>
</dbReference>
<name>A0AAV7SPM2_PLEWA</name>
<dbReference type="Proteomes" id="UP001066276">
    <property type="component" value="Chromosome 4_2"/>
</dbReference>
<evidence type="ECO:0000313" key="3">
    <source>
        <dbReference type="Proteomes" id="UP001066276"/>
    </source>
</evidence>
<sequence length="128" mass="13842">MRTAFRACILSRENRSRRPLGVGSGVWAPPDLAQTPLRGLGVLRAGGRRAQRRVRQGLSPPSRVGLNVSRPPMGTQPAIRQEGPRVGHLLMIPPPDTDFTLGVGGKSSVSEQTASRSRLHQFKGTETN</sequence>
<feature type="region of interest" description="Disordered" evidence="1">
    <location>
        <begin position="47"/>
        <end position="128"/>
    </location>
</feature>